<dbReference type="GO" id="GO:0006643">
    <property type="term" value="P:membrane lipid metabolic process"/>
    <property type="evidence" value="ECO:0007669"/>
    <property type="project" value="TreeGrafter"/>
</dbReference>
<dbReference type="GO" id="GO:0016020">
    <property type="term" value="C:membrane"/>
    <property type="evidence" value="ECO:0007669"/>
    <property type="project" value="GOC"/>
</dbReference>
<dbReference type="GO" id="GO:0012505">
    <property type="term" value="C:endomembrane system"/>
    <property type="evidence" value="ECO:0007669"/>
    <property type="project" value="UniProtKB-SubCell"/>
</dbReference>
<protein>
    <submittedName>
        <fullName evidence="9">Sterol desaturase/sphingolipid hydroxylase, fatty acid hydroxylase superfamily</fullName>
    </submittedName>
</protein>
<evidence type="ECO:0000256" key="6">
    <source>
        <dbReference type="ARBA" id="ARBA00023136"/>
    </source>
</evidence>
<dbReference type="InterPro" id="IPR006694">
    <property type="entry name" value="Fatty_acid_hydroxylase"/>
</dbReference>
<evidence type="ECO:0000256" key="3">
    <source>
        <dbReference type="ARBA" id="ARBA00022989"/>
    </source>
</evidence>
<dbReference type="EMBL" id="FOLE01000001">
    <property type="protein sequence ID" value="SFB79476.1"/>
    <property type="molecule type" value="Genomic_DNA"/>
</dbReference>
<evidence type="ECO:0000313" key="9">
    <source>
        <dbReference type="EMBL" id="SFB79476.1"/>
    </source>
</evidence>
<organism evidence="9 10">
    <name type="scientific">Flexibacter flexilis DSM 6793</name>
    <dbReference type="NCBI Taxonomy" id="927664"/>
    <lineage>
        <taxon>Bacteria</taxon>
        <taxon>Pseudomonadati</taxon>
        <taxon>Bacteroidota</taxon>
        <taxon>Cytophagia</taxon>
        <taxon>Cytophagales</taxon>
        <taxon>Flexibacteraceae</taxon>
        <taxon>Flexibacter</taxon>
    </lineage>
</organism>
<evidence type="ECO:0000256" key="4">
    <source>
        <dbReference type="ARBA" id="ARBA00023002"/>
    </source>
</evidence>
<keyword evidence="2 7" id="KW-0812">Transmembrane</keyword>
<sequence>MLLLFKAMTEQQLLMFTSPMMAFFIALEIVLSWYFNRPTYNTKDTAINLTCTALNGGLDLLTRGFTFAILVFCSQYSFFHFTEKSYFYWISLFIIHDLLYYLLHLTDHYSRFFWAVHVTHHSSQKFNLSVAIRSSVFQPLYRFVFYIPLMFLGYDPLDLAFIFAVSQTYGFFVHTESVGKLGFLEWFMVTPSHHRVHHASNVRYLDKNMGMVLIIWDKIFGTFAEETEKPRYGLTSNQESYNPINIVFYEWRNIWHDLKEKKATFWQKMMYVFGPPGWSHDGSTLTSSQLRAQEAATENATKQ</sequence>
<dbReference type="STRING" id="927664.SAMN05421780_101515"/>
<dbReference type="PANTHER" id="PTHR21624:SF1">
    <property type="entry name" value="ALKYLGLYCEROL MONOOXYGENASE"/>
    <property type="match status" value="1"/>
</dbReference>
<dbReference type="GO" id="GO:0008610">
    <property type="term" value="P:lipid biosynthetic process"/>
    <property type="evidence" value="ECO:0007669"/>
    <property type="project" value="InterPro"/>
</dbReference>
<dbReference type="PANTHER" id="PTHR21624">
    <property type="entry name" value="STEROL DESATURASE-RELATED PROTEIN"/>
    <property type="match status" value="1"/>
</dbReference>
<name>A0A1I1DYH5_9BACT</name>
<dbReference type="Proteomes" id="UP000199514">
    <property type="component" value="Unassembled WGS sequence"/>
</dbReference>
<feature type="transmembrane region" description="Helical" evidence="7">
    <location>
        <begin position="86"/>
        <end position="103"/>
    </location>
</feature>
<feature type="transmembrane region" description="Helical" evidence="7">
    <location>
        <begin position="12"/>
        <end position="35"/>
    </location>
</feature>
<evidence type="ECO:0000256" key="2">
    <source>
        <dbReference type="ARBA" id="ARBA00022692"/>
    </source>
</evidence>
<gene>
    <name evidence="9" type="ORF">SAMN05421780_101515</name>
</gene>
<feature type="domain" description="Fatty acid hydroxylase" evidence="8">
    <location>
        <begin position="90"/>
        <end position="222"/>
    </location>
</feature>
<keyword evidence="5" id="KW-0443">Lipid metabolism</keyword>
<evidence type="ECO:0000256" key="1">
    <source>
        <dbReference type="ARBA" id="ARBA00004127"/>
    </source>
</evidence>
<keyword evidence="3 7" id="KW-1133">Transmembrane helix</keyword>
<dbReference type="GO" id="GO:0050479">
    <property type="term" value="F:glyceryl-ether monooxygenase activity"/>
    <property type="evidence" value="ECO:0007669"/>
    <property type="project" value="TreeGrafter"/>
</dbReference>
<reference evidence="9 10" key="1">
    <citation type="submission" date="2016-10" db="EMBL/GenBank/DDBJ databases">
        <authorList>
            <person name="de Groot N.N."/>
        </authorList>
    </citation>
    <scope>NUCLEOTIDE SEQUENCE [LARGE SCALE GENOMIC DNA]</scope>
    <source>
        <strain evidence="9 10">DSM 6793</strain>
    </source>
</reference>
<dbReference type="GO" id="GO:0005506">
    <property type="term" value="F:iron ion binding"/>
    <property type="evidence" value="ECO:0007669"/>
    <property type="project" value="InterPro"/>
</dbReference>
<evidence type="ECO:0000256" key="5">
    <source>
        <dbReference type="ARBA" id="ARBA00023098"/>
    </source>
</evidence>
<evidence type="ECO:0000256" key="7">
    <source>
        <dbReference type="SAM" id="Phobius"/>
    </source>
</evidence>
<keyword evidence="6 7" id="KW-0472">Membrane</keyword>
<feature type="transmembrane region" description="Helical" evidence="7">
    <location>
        <begin position="143"/>
        <end position="165"/>
    </location>
</feature>
<evidence type="ECO:0000313" key="10">
    <source>
        <dbReference type="Proteomes" id="UP000199514"/>
    </source>
</evidence>
<accession>A0A1I1DYH5</accession>
<proteinExistence type="predicted"/>
<comment type="subcellular location">
    <subcellularLocation>
        <location evidence="1">Endomembrane system</location>
        <topology evidence="1">Multi-pass membrane protein</topology>
    </subcellularLocation>
</comment>
<feature type="transmembrane region" description="Helical" evidence="7">
    <location>
        <begin position="60"/>
        <end position="79"/>
    </location>
</feature>
<dbReference type="Pfam" id="PF04116">
    <property type="entry name" value="FA_hydroxylase"/>
    <property type="match status" value="1"/>
</dbReference>
<keyword evidence="10" id="KW-1185">Reference proteome</keyword>
<dbReference type="AlphaFoldDB" id="A0A1I1DYH5"/>
<keyword evidence="4" id="KW-0560">Oxidoreductase</keyword>
<evidence type="ECO:0000259" key="8">
    <source>
        <dbReference type="Pfam" id="PF04116"/>
    </source>
</evidence>
<dbReference type="InterPro" id="IPR051689">
    <property type="entry name" value="Sterol_desaturase/TMEM195"/>
</dbReference>